<keyword evidence="2" id="KW-0812">Transmembrane</keyword>
<proteinExistence type="predicted"/>
<dbReference type="STRING" id="535722.E4V494"/>
<keyword evidence="4" id="KW-1185">Reference proteome</keyword>
<dbReference type="RefSeq" id="XP_003170581.1">
    <property type="nucleotide sequence ID" value="XM_003170533.1"/>
</dbReference>
<evidence type="ECO:0008006" key="5">
    <source>
        <dbReference type="Google" id="ProtNLM"/>
    </source>
</evidence>
<accession>E4V494</accession>
<dbReference type="Proteomes" id="UP000002669">
    <property type="component" value="Unassembled WGS sequence"/>
</dbReference>
<dbReference type="GeneID" id="10025822"/>
<evidence type="ECO:0000313" key="4">
    <source>
        <dbReference type="Proteomes" id="UP000002669"/>
    </source>
</evidence>
<organism evidence="4">
    <name type="scientific">Arthroderma gypseum (strain ATCC MYA-4604 / CBS 118893)</name>
    <name type="common">Microsporum gypseum</name>
    <dbReference type="NCBI Taxonomy" id="535722"/>
    <lineage>
        <taxon>Eukaryota</taxon>
        <taxon>Fungi</taxon>
        <taxon>Dikarya</taxon>
        <taxon>Ascomycota</taxon>
        <taxon>Pezizomycotina</taxon>
        <taxon>Eurotiomycetes</taxon>
        <taxon>Eurotiomycetidae</taxon>
        <taxon>Onygenales</taxon>
        <taxon>Arthrodermataceae</taxon>
        <taxon>Nannizzia</taxon>
    </lineage>
</organism>
<dbReference type="InParanoid" id="E4V494"/>
<evidence type="ECO:0000313" key="3">
    <source>
        <dbReference type="EMBL" id="EFR04818.1"/>
    </source>
</evidence>
<sequence>MQHPRQSRHGGHPHHTPMMPFTPLRSLRRELAIMFGFIGLSILTMAVYWVFWQFAQKRNAAKERARRETFAARERAAANMSESKRSHQRSPNGSHDRTLNIEASGRVARNGNSDGGLGFGDIRENLVV</sequence>
<feature type="transmembrane region" description="Helical" evidence="2">
    <location>
        <begin position="31"/>
        <end position="52"/>
    </location>
</feature>
<dbReference type="eggNOG" id="ENOG502T0J0">
    <property type="taxonomic scope" value="Eukaryota"/>
</dbReference>
<feature type="compositionally biased region" description="Basic residues" evidence="1">
    <location>
        <begin position="1"/>
        <end position="15"/>
    </location>
</feature>
<reference evidence="4" key="1">
    <citation type="journal article" date="2012" name="MBio">
        <title>Comparative genome analysis of Trichophyton rubrum and related dermatophytes reveals candidate genes involved in infection.</title>
        <authorList>
            <person name="Martinez D.A."/>
            <person name="Oliver B.G."/>
            <person name="Graeser Y."/>
            <person name="Goldberg J.M."/>
            <person name="Li W."/>
            <person name="Martinez-Rossi N.M."/>
            <person name="Monod M."/>
            <person name="Shelest E."/>
            <person name="Barton R.C."/>
            <person name="Birch E."/>
            <person name="Brakhage A.A."/>
            <person name="Chen Z."/>
            <person name="Gurr S.J."/>
            <person name="Heiman D."/>
            <person name="Heitman J."/>
            <person name="Kosti I."/>
            <person name="Rossi A."/>
            <person name="Saif S."/>
            <person name="Samalova M."/>
            <person name="Saunders C.W."/>
            <person name="Shea T."/>
            <person name="Summerbell R.C."/>
            <person name="Xu J."/>
            <person name="Young S."/>
            <person name="Zeng Q."/>
            <person name="Birren B.W."/>
            <person name="Cuomo C.A."/>
            <person name="White T.C."/>
        </authorList>
    </citation>
    <scope>NUCLEOTIDE SEQUENCE [LARGE SCALE GENOMIC DNA]</scope>
    <source>
        <strain evidence="4">ATCC MYA-4604 / CBS 118893</strain>
    </source>
</reference>
<dbReference type="VEuPathDB" id="FungiDB:MGYG_07825"/>
<dbReference type="EMBL" id="DS989828">
    <property type="protein sequence ID" value="EFR04818.1"/>
    <property type="molecule type" value="Genomic_DNA"/>
</dbReference>
<dbReference type="OMA" id="YFWQAAQ"/>
<dbReference type="HOGENOM" id="CLU_1876077_0_0_1"/>
<protein>
    <recommendedName>
        <fullName evidence="5">Transmembrane protein</fullName>
    </recommendedName>
</protein>
<evidence type="ECO:0000256" key="1">
    <source>
        <dbReference type="SAM" id="MobiDB-lite"/>
    </source>
</evidence>
<evidence type="ECO:0000256" key="2">
    <source>
        <dbReference type="SAM" id="Phobius"/>
    </source>
</evidence>
<keyword evidence="2" id="KW-0472">Membrane</keyword>
<gene>
    <name evidence="3" type="ORF">MGYG_07825</name>
</gene>
<dbReference type="OrthoDB" id="3436553at2759"/>
<name>E4V494_ARTGP</name>
<feature type="region of interest" description="Disordered" evidence="1">
    <location>
        <begin position="71"/>
        <end position="114"/>
    </location>
</feature>
<feature type="region of interest" description="Disordered" evidence="1">
    <location>
        <begin position="1"/>
        <end position="21"/>
    </location>
</feature>
<keyword evidence="2" id="KW-1133">Transmembrane helix</keyword>
<dbReference type="AlphaFoldDB" id="E4V494"/>